<keyword evidence="6" id="KW-0631">Potassium channel</keyword>
<organism evidence="14 15">
    <name type="scientific">Mesorhizobium australicum</name>
    <dbReference type="NCBI Taxonomy" id="536018"/>
    <lineage>
        <taxon>Bacteria</taxon>
        <taxon>Pseudomonadati</taxon>
        <taxon>Pseudomonadota</taxon>
        <taxon>Alphaproteobacteria</taxon>
        <taxon>Hyphomicrobiales</taxon>
        <taxon>Phyllobacteriaceae</taxon>
        <taxon>Mesorhizobium</taxon>
    </lineage>
</organism>
<dbReference type="GO" id="GO:0005267">
    <property type="term" value="F:potassium channel activity"/>
    <property type="evidence" value="ECO:0007669"/>
    <property type="project" value="UniProtKB-KW"/>
</dbReference>
<dbReference type="PANTHER" id="PTHR31462">
    <property type="entry name" value="ENDOSOMAL/LYSOSOMAL POTASSIUM CHANNEL TMEM175"/>
    <property type="match status" value="1"/>
</dbReference>
<feature type="transmembrane region" description="Helical" evidence="13">
    <location>
        <begin position="12"/>
        <end position="28"/>
    </location>
</feature>
<dbReference type="EMBL" id="FXBL01000004">
    <property type="protein sequence ID" value="SMH40464.1"/>
    <property type="molecule type" value="Genomic_DNA"/>
</dbReference>
<keyword evidence="8 13" id="KW-1133">Transmembrane helix</keyword>
<evidence type="ECO:0000256" key="9">
    <source>
        <dbReference type="ARBA" id="ARBA00023065"/>
    </source>
</evidence>
<keyword evidence="15" id="KW-1185">Reference proteome</keyword>
<gene>
    <name evidence="14" type="ORF">SAMN02982922_2325</name>
</gene>
<dbReference type="Pfam" id="PF06736">
    <property type="entry name" value="TMEM175"/>
    <property type="match status" value="1"/>
</dbReference>
<dbReference type="RefSeq" id="WP_085464314.1">
    <property type="nucleotide sequence ID" value="NZ_FXBL01000004.1"/>
</dbReference>
<dbReference type="Proteomes" id="UP000193083">
    <property type="component" value="Unassembled WGS sequence"/>
</dbReference>
<comment type="similarity">
    <text evidence="2">Belongs to the TMEM175 family.</text>
</comment>
<evidence type="ECO:0000313" key="15">
    <source>
        <dbReference type="Proteomes" id="UP000193083"/>
    </source>
</evidence>
<keyword evidence="4" id="KW-0633">Potassium transport</keyword>
<dbReference type="OrthoDB" id="7626281at2"/>
<evidence type="ECO:0000256" key="8">
    <source>
        <dbReference type="ARBA" id="ARBA00022989"/>
    </source>
</evidence>
<evidence type="ECO:0000256" key="4">
    <source>
        <dbReference type="ARBA" id="ARBA00022538"/>
    </source>
</evidence>
<evidence type="ECO:0000256" key="13">
    <source>
        <dbReference type="SAM" id="Phobius"/>
    </source>
</evidence>
<feature type="transmembrane region" description="Helical" evidence="13">
    <location>
        <begin position="40"/>
        <end position="61"/>
    </location>
</feature>
<accession>A0A1X7NQP4</accession>
<dbReference type="GO" id="GO:0015252">
    <property type="term" value="F:proton channel activity"/>
    <property type="evidence" value="ECO:0007669"/>
    <property type="project" value="InterPro"/>
</dbReference>
<comment type="subcellular location">
    <subcellularLocation>
        <location evidence="1">Membrane</location>
        <topology evidence="1">Multi-pass membrane protein</topology>
    </subcellularLocation>
</comment>
<keyword evidence="10 13" id="KW-0472">Membrane</keyword>
<feature type="transmembrane region" description="Helical" evidence="13">
    <location>
        <begin position="82"/>
        <end position="103"/>
    </location>
</feature>
<reference evidence="14 15" key="1">
    <citation type="submission" date="2017-04" db="EMBL/GenBank/DDBJ databases">
        <authorList>
            <person name="Afonso C.L."/>
            <person name="Miller P.J."/>
            <person name="Scott M.A."/>
            <person name="Spackman E."/>
            <person name="Goraichik I."/>
            <person name="Dimitrov K.M."/>
            <person name="Suarez D.L."/>
            <person name="Swayne D.E."/>
        </authorList>
    </citation>
    <scope>NUCLEOTIDE SEQUENCE [LARGE SCALE GENOMIC DNA]</scope>
    <source>
        <strain evidence="14 15">B5P</strain>
    </source>
</reference>
<evidence type="ECO:0000256" key="10">
    <source>
        <dbReference type="ARBA" id="ARBA00023136"/>
    </source>
</evidence>
<dbReference type="InterPro" id="IPR010617">
    <property type="entry name" value="TMEM175-like"/>
</dbReference>
<feature type="transmembrane region" description="Helical" evidence="13">
    <location>
        <begin position="154"/>
        <end position="173"/>
    </location>
</feature>
<keyword evidence="7" id="KW-0630">Potassium</keyword>
<dbReference type="AlphaFoldDB" id="A0A1X7NQP4"/>
<keyword evidence="3" id="KW-0813">Transport</keyword>
<evidence type="ECO:0000256" key="5">
    <source>
        <dbReference type="ARBA" id="ARBA00022692"/>
    </source>
</evidence>
<sequence>MVDHLMSKHRLDALVDAVIAITMTLLVLELRLPEDTTGDLFAAIGELTPKIISWVVSFLLLAQFWRGQMQATKGLESMNLSLFHIMIAWLLLTSVIPFTSSLIGEHNENPQSHVIYAVNLIAVETVVILRNLYLKRHAALFDNADTSKAKLDMSSAISVIVAACASVAFAYLVDPEYASLAYVLMLPINRLVERLGLD</sequence>
<proteinExistence type="inferred from homology"/>
<dbReference type="GO" id="GO:0016020">
    <property type="term" value="C:membrane"/>
    <property type="evidence" value="ECO:0007669"/>
    <property type="project" value="UniProtKB-SubCell"/>
</dbReference>
<evidence type="ECO:0000256" key="11">
    <source>
        <dbReference type="ARBA" id="ARBA00023303"/>
    </source>
</evidence>
<dbReference type="PANTHER" id="PTHR31462:SF5">
    <property type="entry name" value="ENDOSOMAL_LYSOSOMAL PROTON CHANNEL TMEM175"/>
    <property type="match status" value="1"/>
</dbReference>
<evidence type="ECO:0000256" key="1">
    <source>
        <dbReference type="ARBA" id="ARBA00004141"/>
    </source>
</evidence>
<feature type="transmembrane region" description="Helical" evidence="13">
    <location>
        <begin position="115"/>
        <end position="133"/>
    </location>
</feature>
<evidence type="ECO:0000313" key="14">
    <source>
        <dbReference type="EMBL" id="SMH40464.1"/>
    </source>
</evidence>
<comment type="catalytic activity">
    <reaction evidence="12">
        <text>K(+)(in) = K(+)(out)</text>
        <dbReference type="Rhea" id="RHEA:29463"/>
        <dbReference type="ChEBI" id="CHEBI:29103"/>
    </reaction>
</comment>
<protein>
    <submittedName>
        <fullName evidence="14">Uncharacterized membrane protein</fullName>
    </submittedName>
</protein>
<keyword evidence="9" id="KW-0406">Ion transport</keyword>
<keyword evidence="5 13" id="KW-0812">Transmembrane</keyword>
<evidence type="ECO:0000256" key="7">
    <source>
        <dbReference type="ARBA" id="ARBA00022958"/>
    </source>
</evidence>
<evidence type="ECO:0000256" key="3">
    <source>
        <dbReference type="ARBA" id="ARBA00022448"/>
    </source>
</evidence>
<evidence type="ECO:0000256" key="12">
    <source>
        <dbReference type="ARBA" id="ARBA00034430"/>
    </source>
</evidence>
<keyword evidence="11" id="KW-0407">Ion channel</keyword>
<evidence type="ECO:0000256" key="6">
    <source>
        <dbReference type="ARBA" id="ARBA00022826"/>
    </source>
</evidence>
<evidence type="ECO:0000256" key="2">
    <source>
        <dbReference type="ARBA" id="ARBA00006920"/>
    </source>
</evidence>
<name>A0A1X7NQP4_9HYPH</name>